<dbReference type="Pfam" id="PF05368">
    <property type="entry name" value="NmrA"/>
    <property type="match status" value="1"/>
</dbReference>
<reference evidence="6" key="1">
    <citation type="submission" date="2021-02" db="EMBL/GenBank/DDBJ databases">
        <authorList>
            <person name="Nowell W R."/>
        </authorList>
    </citation>
    <scope>NUCLEOTIDE SEQUENCE</scope>
</reference>
<protein>
    <recommendedName>
        <fullName evidence="4">NmrA-like family domain-containing protein 1</fullName>
    </recommendedName>
</protein>
<dbReference type="GO" id="GO:0005634">
    <property type="term" value="C:nucleus"/>
    <property type="evidence" value="ECO:0007669"/>
    <property type="project" value="TreeGrafter"/>
</dbReference>
<evidence type="ECO:0000256" key="3">
    <source>
        <dbReference type="ARBA" id="ARBA00023002"/>
    </source>
</evidence>
<keyword evidence="2" id="KW-0521">NADP</keyword>
<evidence type="ECO:0000313" key="6">
    <source>
        <dbReference type="EMBL" id="CAF2273771.1"/>
    </source>
</evidence>
<evidence type="ECO:0000313" key="7">
    <source>
        <dbReference type="EMBL" id="CAF3975937.1"/>
    </source>
</evidence>
<dbReference type="AlphaFoldDB" id="A0A817B4X3"/>
<evidence type="ECO:0000256" key="1">
    <source>
        <dbReference type="ARBA" id="ARBA00006328"/>
    </source>
</evidence>
<dbReference type="PANTHER" id="PTHR42748:SF30">
    <property type="entry name" value="NMRA-LIKE DOMAIN-CONTAINING PROTEIN"/>
    <property type="match status" value="1"/>
</dbReference>
<evidence type="ECO:0000256" key="4">
    <source>
        <dbReference type="ARBA" id="ARBA00040296"/>
    </source>
</evidence>
<dbReference type="EMBL" id="CAJOBF010001699">
    <property type="protein sequence ID" value="CAF3975937.1"/>
    <property type="molecule type" value="Genomic_DNA"/>
</dbReference>
<comment type="similarity">
    <text evidence="1">Belongs to the NmrA-type oxidoreductase family.</text>
</comment>
<dbReference type="CDD" id="cd05251">
    <property type="entry name" value="NmrA_like_SDR_a"/>
    <property type="match status" value="1"/>
</dbReference>
<gene>
    <name evidence="7" type="ORF">UXM345_LOCUS14759</name>
    <name evidence="6" type="ORF">XDN619_LOCUS37337</name>
</gene>
<keyword evidence="3" id="KW-0560">Oxidoreductase</keyword>
<proteinExistence type="inferred from homology"/>
<dbReference type="PANTHER" id="PTHR42748">
    <property type="entry name" value="NITROGEN METABOLITE REPRESSION PROTEIN NMRA FAMILY MEMBER"/>
    <property type="match status" value="1"/>
</dbReference>
<dbReference type="InterPro" id="IPR008030">
    <property type="entry name" value="NmrA-like"/>
</dbReference>
<name>A0A817B4X3_9BILA</name>
<dbReference type="GO" id="GO:0016491">
    <property type="term" value="F:oxidoreductase activity"/>
    <property type="evidence" value="ECO:0007669"/>
    <property type="project" value="UniProtKB-KW"/>
</dbReference>
<evidence type="ECO:0000313" key="8">
    <source>
        <dbReference type="Proteomes" id="UP000663887"/>
    </source>
</evidence>
<dbReference type="Proteomes" id="UP000663887">
    <property type="component" value="Unassembled WGS sequence"/>
</dbReference>
<dbReference type="Gene3D" id="3.40.50.720">
    <property type="entry name" value="NAD(P)-binding Rossmann-like Domain"/>
    <property type="match status" value="1"/>
</dbReference>
<dbReference type="Proteomes" id="UP000663842">
    <property type="component" value="Unassembled WGS sequence"/>
</dbReference>
<dbReference type="SUPFAM" id="SSF51735">
    <property type="entry name" value="NAD(P)-binding Rossmann-fold domains"/>
    <property type="match status" value="1"/>
</dbReference>
<accession>A0A817B4X3</accession>
<organism evidence="6 8">
    <name type="scientific">Rotaria magnacalcarata</name>
    <dbReference type="NCBI Taxonomy" id="392030"/>
    <lineage>
        <taxon>Eukaryota</taxon>
        <taxon>Metazoa</taxon>
        <taxon>Spiralia</taxon>
        <taxon>Gnathifera</taxon>
        <taxon>Rotifera</taxon>
        <taxon>Eurotatoria</taxon>
        <taxon>Bdelloidea</taxon>
        <taxon>Philodinida</taxon>
        <taxon>Philodinidae</taxon>
        <taxon>Rotaria</taxon>
    </lineage>
</organism>
<dbReference type="InterPro" id="IPR036291">
    <property type="entry name" value="NAD(P)-bd_dom_sf"/>
</dbReference>
<evidence type="ECO:0000259" key="5">
    <source>
        <dbReference type="Pfam" id="PF05368"/>
    </source>
</evidence>
<dbReference type="Gene3D" id="3.90.25.10">
    <property type="entry name" value="UDP-galactose 4-epimerase, domain 1"/>
    <property type="match status" value="1"/>
</dbReference>
<feature type="domain" description="NmrA-like" evidence="5">
    <location>
        <begin position="81"/>
        <end position="368"/>
    </location>
</feature>
<dbReference type="InterPro" id="IPR051164">
    <property type="entry name" value="NmrA-like_oxidored"/>
</dbReference>
<evidence type="ECO:0000256" key="2">
    <source>
        <dbReference type="ARBA" id="ARBA00022857"/>
    </source>
</evidence>
<comment type="caution">
    <text evidence="6">The sequence shown here is derived from an EMBL/GenBank/DDBJ whole genome shotgun (WGS) entry which is preliminary data.</text>
</comment>
<dbReference type="EMBL" id="CAJNRG010019484">
    <property type="protein sequence ID" value="CAF2273771.1"/>
    <property type="molecule type" value="Genomic_DNA"/>
</dbReference>
<sequence>MNTCSFTFISLRNNLPCRVMGIERTWDYLKNEFDRGGNVLSDPTARYFETIGPGPQLFAVVYPSIYYHDQQQWFKYKMMRRLIVVVGADGRQGSSVIEALLEYSDKWHIRGITEDLTSTYSQELIRRGVDMVKCNINNREECCLAFTGAYGVFAITNYWNATDGGEYEQAFNLIEAARKVNVQHFITSGIPDTAAFEKNQFDLPLHSINKTQLENYIRRLPSDSTFAHVTFIHVGFYYQNFITFFVPYTENIEFRYPILSYGRIPMYDVHDTGKIVRVCFEHPERWGHRQTVPIVAEQLTMEEICKTIREVSEQDIQFIPLSYDEALVKLHRETVNNLRWYNEFGSTDERQAEKTKEIYPKIKTFVEWVRETQWLME</sequence>